<dbReference type="PANTHER" id="PTHR28682:SF2">
    <property type="entry name" value="PROTEIN INSYN2B"/>
    <property type="match status" value="1"/>
</dbReference>
<evidence type="ECO:0000313" key="4">
    <source>
        <dbReference type="RefSeq" id="XP_041444687.1"/>
    </source>
</evidence>
<feature type="region of interest" description="Disordered" evidence="1">
    <location>
        <begin position="1"/>
        <end position="21"/>
    </location>
</feature>
<dbReference type="PaxDb" id="8355-A0A1L8GVE5"/>
<evidence type="ECO:0000313" key="3">
    <source>
        <dbReference type="RefSeq" id="XP_018110118.2"/>
    </source>
</evidence>
<proteinExistence type="predicted"/>
<name>A0A1L8GVE5_XENLA</name>
<dbReference type="RefSeq" id="XP_018110118.2">
    <property type="nucleotide sequence ID" value="XM_018254629.2"/>
</dbReference>
<dbReference type="KEGG" id="xla:108712411"/>
<dbReference type="STRING" id="8355.A0A1L8GVE5"/>
<dbReference type="Pfam" id="PF15265">
    <property type="entry name" value="FAM196"/>
    <property type="match status" value="1"/>
</dbReference>
<protein>
    <submittedName>
        <fullName evidence="3 4">Protein INSYN2B</fullName>
    </submittedName>
</protein>
<dbReference type="GeneID" id="108712411"/>
<dbReference type="CTD" id="108712411"/>
<dbReference type="PANTHER" id="PTHR28682">
    <property type="entry name" value="INHIBITORY SYNAPTIC FACTOR 2A-RELATED"/>
    <property type="match status" value="1"/>
</dbReference>
<dbReference type="AlphaFoldDB" id="A0A1L8GVE5"/>
<dbReference type="Proteomes" id="UP000186698">
    <property type="component" value="Chromosome 3S"/>
</dbReference>
<organism evidence="2 3">
    <name type="scientific">Xenopus laevis</name>
    <name type="common">African clawed frog</name>
    <dbReference type="NCBI Taxonomy" id="8355"/>
    <lineage>
        <taxon>Eukaryota</taxon>
        <taxon>Metazoa</taxon>
        <taxon>Chordata</taxon>
        <taxon>Craniata</taxon>
        <taxon>Vertebrata</taxon>
        <taxon>Euteleostomi</taxon>
        <taxon>Amphibia</taxon>
        <taxon>Batrachia</taxon>
        <taxon>Anura</taxon>
        <taxon>Pipoidea</taxon>
        <taxon>Pipidae</taxon>
        <taxon>Xenopodinae</taxon>
        <taxon>Xenopus</taxon>
        <taxon>Xenopus</taxon>
    </lineage>
</organism>
<evidence type="ECO:0000256" key="1">
    <source>
        <dbReference type="SAM" id="MobiDB-lite"/>
    </source>
</evidence>
<reference evidence="3 4" key="2">
    <citation type="submission" date="2025-04" db="UniProtKB">
        <authorList>
            <consortium name="RefSeq"/>
        </authorList>
    </citation>
    <scope>IDENTIFICATION</scope>
    <source>
        <strain evidence="3 4">J_2021</strain>
        <tissue evidence="3 4">Erythrocytes</tissue>
    </source>
</reference>
<feature type="region of interest" description="Disordered" evidence="1">
    <location>
        <begin position="33"/>
        <end position="75"/>
    </location>
</feature>
<dbReference type="OrthoDB" id="8679980at2759"/>
<sequence length="516" mass="58058">MGHKETNCLANEPYDSMEQKPLRVRPALLKRKSLDSADSIKPSNYRRNKSQQVRFKEDSTSTTSLGSTPLITEPSKNTLLLNGREERCHNKSMCLLPNPESQCGPQNIAIQTSPSLRKHFPSFKTKKLIVSNPLKQLATEPNCFLSNGDLSEEEVTSQLSHLRTAGQLDDGFKQVNRHGSVKQKFSKAQSNGPINEGSELEFDETFEKVPAFTLIPDYKTESTFKVYGNAYSESSHENTSPTLYVTPAKQSILKHQPGFSHSKQIENEKSPPSLKTHIDLNRTSLTPSLNSNVCYHLHSEHQPLENSTKSSESVPQVSNNQVFVTFGNNSEIQTNAETAVATETNTIHLDSSQPCSSIQSTSCSPKTEVQCDTNKENKEGDPSHKAHGELCSLQDKLQTKEESLHSNQEKIKILLNVIQDLEKARALNEGRHFYRTGQDLNNCSTCQSTACVIYSVEYDFRQQEGRFLQVLKMLEQVERSPVLPPVQKPDPDNAIPEKQDLRKKAKKVKKKCFWWI</sequence>
<dbReference type="OMA" id="TQVPEYI"/>
<dbReference type="RefSeq" id="XP_041444687.1">
    <property type="nucleotide sequence ID" value="XM_041588753.1"/>
</dbReference>
<gene>
    <name evidence="3 4" type="primary">LOC108712411</name>
</gene>
<accession>A0A1L8GVE5</accession>
<keyword evidence="2" id="KW-1185">Reference proteome</keyword>
<reference evidence="2" key="1">
    <citation type="submission" date="2024-06" db="UniProtKB">
        <authorList>
            <consortium name="RefSeq"/>
        </authorList>
    </citation>
    <scope>NUCLEOTIDE SEQUENCE [LARGE SCALE GENOMIC DNA]</scope>
    <source>
        <strain evidence="2">J_2021</strain>
    </source>
</reference>
<dbReference type="InterPro" id="IPR029337">
    <property type="entry name" value="INSYN2"/>
</dbReference>
<evidence type="ECO:0000313" key="2">
    <source>
        <dbReference type="Proteomes" id="UP000186698"/>
    </source>
</evidence>